<evidence type="ECO:0000313" key="1">
    <source>
        <dbReference type="EMBL" id="MEJ5862864.1"/>
    </source>
</evidence>
<gene>
    <name evidence="1" type="ORF">V7S98_06445</name>
</gene>
<proteinExistence type="predicted"/>
<dbReference type="Gene3D" id="3.40.390.10">
    <property type="entry name" value="Collagenase (Catalytic Domain)"/>
    <property type="match status" value="1"/>
</dbReference>
<comment type="caution">
    <text evidence="1">The sequence shown here is derived from an EMBL/GenBank/DDBJ whole genome shotgun (WGS) entry which is preliminary data.</text>
</comment>
<organism evidence="1 2">
    <name type="scientific">Pseudomonas farsensis</name>
    <dbReference type="NCBI Taxonomy" id="2745492"/>
    <lineage>
        <taxon>Bacteria</taxon>
        <taxon>Pseudomonadati</taxon>
        <taxon>Pseudomonadota</taxon>
        <taxon>Gammaproteobacteria</taxon>
        <taxon>Pseudomonadales</taxon>
        <taxon>Pseudomonadaceae</taxon>
        <taxon>Pseudomonas</taxon>
    </lineage>
</organism>
<dbReference type="SUPFAM" id="SSF55486">
    <property type="entry name" value="Metalloproteases ('zincins'), catalytic domain"/>
    <property type="match status" value="1"/>
</dbReference>
<accession>A0ABU8QQC8</accession>
<dbReference type="Proteomes" id="UP001380290">
    <property type="component" value="Unassembled WGS sequence"/>
</dbReference>
<protein>
    <submittedName>
        <fullName evidence="1">Reprolysin-like metallopeptidase</fullName>
    </submittedName>
</protein>
<dbReference type="EMBL" id="JBBHLC010000010">
    <property type="protein sequence ID" value="MEJ5862864.1"/>
    <property type="molecule type" value="Genomic_DNA"/>
</dbReference>
<sequence length="206" mass="23002">MLKTALLTLLLSLGTLLPQTVLARSLVVTVYLHDDLAGESDEQINTNFFGHWLKEMHTITQHPVELIFRRNVEGVTDINYAGKPSREVLDTFTAAIKDSEAGKLFSHMNKHLLMTRGSYDHRGLNFNAGIAFQKGNTAIASVAVYGAAAHEIGHMLGATHEDATVNFNGWACETYTKPRLPLRSNCYRYSDKNRATIVDYLKYNSN</sequence>
<name>A0ABU8QQC8_9PSED</name>
<keyword evidence="2" id="KW-1185">Reference proteome</keyword>
<dbReference type="RefSeq" id="WP_339598654.1">
    <property type="nucleotide sequence ID" value="NZ_JBBHLC010000010.1"/>
</dbReference>
<dbReference type="InterPro" id="IPR024079">
    <property type="entry name" value="MetalloPept_cat_dom_sf"/>
</dbReference>
<evidence type="ECO:0000313" key="2">
    <source>
        <dbReference type="Proteomes" id="UP001380290"/>
    </source>
</evidence>
<reference evidence="1 2" key="1">
    <citation type="submission" date="2024-02" db="EMBL/GenBank/DDBJ databases">
        <title>Identification of pathogenicity and growth-promoting function of Pseudomonas putida variant.</title>
        <authorList>
            <person name="Sun J."/>
        </authorList>
    </citation>
    <scope>NUCLEOTIDE SEQUENCE [LARGE SCALE GENOMIC DNA]</scope>
    <source>
        <strain evidence="1 2">A03</strain>
    </source>
</reference>